<protein>
    <submittedName>
        <fullName evidence="11">Methyl-accepting chemotaxis protein</fullName>
    </submittedName>
</protein>
<reference evidence="11 12" key="1">
    <citation type="submission" date="2018-03" db="EMBL/GenBank/DDBJ databases">
        <title>Genomic Encyclopedia of Type Strains, Phase III (KMG-III): the genomes of soil and plant-associated and newly described type strains.</title>
        <authorList>
            <person name="Whitman W."/>
        </authorList>
    </citation>
    <scope>NUCLEOTIDE SEQUENCE [LARGE SCALE GENOMIC DNA]</scope>
    <source>
        <strain evidence="11 12">CGMCC 1.07653</strain>
    </source>
</reference>
<dbReference type="PANTHER" id="PTHR32089">
    <property type="entry name" value="METHYL-ACCEPTING CHEMOTAXIS PROTEIN MCPB"/>
    <property type="match status" value="1"/>
</dbReference>
<dbReference type="PANTHER" id="PTHR32089:SF112">
    <property type="entry name" value="LYSOZYME-LIKE PROTEIN-RELATED"/>
    <property type="match status" value="1"/>
</dbReference>
<proteinExistence type="inferred from homology"/>
<dbReference type="Gene3D" id="1.10.287.950">
    <property type="entry name" value="Methyl-accepting chemotaxis protein"/>
    <property type="match status" value="1"/>
</dbReference>
<dbReference type="InterPro" id="IPR004089">
    <property type="entry name" value="MCPsignal_dom"/>
</dbReference>
<dbReference type="Gene3D" id="6.10.340.10">
    <property type="match status" value="1"/>
</dbReference>
<evidence type="ECO:0000256" key="8">
    <source>
        <dbReference type="SAM" id="Phobius"/>
    </source>
</evidence>
<dbReference type="GO" id="GO:0004888">
    <property type="term" value="F:transmembrane signaling receptor activity"/>
    <property type="evidence" value="ECO:0007669"/>
    <property type="project" value="InterPro"/>
</dbReference>
<feature type="region of interest" description="Disordered" evidence="7">
    <location>
        <begin position="290"/>
        <end position="310"/>
    </location>
</feature>
<dbReference type="Proteomes" id="UP000242310">
    <property type="component" value="Unassembled WGS sequence"/>
</dbReference>
<keyword evidence="12" id="KW-1185">Reference proteome</keyword>
<evidence type="ECO:0000256" key="4">
    <source>
        <dbReference type="ARBA" id="ARBA00023224"/>
    </source>
</evidence>
<dbReference type="CDD" id="cd06225">
    <property type="entry name" value="HAMP"/>
    <property type="match status" value="1"/>
</dbReference>
<accession>A0A2P8H8Q8</accession>
<name>A0A2P8H8Q8_9BACI</name>
<feature type="transmembrane region" description="Helical" evidence="8">
    <location>
        <begin position="177"/>
        <end position="198"/>
    </location>
</feature>
<dbReference type="PRINTS" id="PR00260">
    <property type="entry name" value="CHEMTRNSDUCR"/>
</dbReference>
<dbReference type="PROSITE" id="PS50885">
    <property type="entry name" value="HAMP"/>
    <property type="match status" value="1"/>
</dbReference>
<dbReference type="Pfam" id="PF00015">
    <property type="entry name" value="MCPsignal"/>
    <property type="match status" value="1"/>
</dbReference>
<feature type="compositionally biased region" description="Low complexity" evidence="7">
    <location>
        <begin position="297"/>
        <end position="310"/>
    </location>
</feature>
<feature type="domain" description="Methyl-accepting transducer" evidence="9">
    <location>
        <begin position="272"/>
        <end position="508"/>
    </location>
</feature>
<dbReference type="PROSITE" id="PS50111">
    <property type="entry name" value="CHEMOTAXIS_TRANSDUC_2"/>
    <property type="match status" value="1"/>
</dbReference>
<dbReference type="OrthoDB" id="2168386at2"/>
<keyword evidence="3 8" id="KW-0472">Membrane</keyword>
<sequence length="593" mass="63456">MRWTIRKKLVTGFVGIAVILAAAIGFALTQMNQMSQTFDFLLNEERELQGTVAEIEANVNQQSSRFRAYLLNEEDADLDSVYELNMETGDLIEEAQELAVNPAHEETLEELWSSNISYRSNARGVENLNDSMVDYANRSVIPIGRDMREDTQALLASLDEDVAAATDETLAEAGQTILLVSIISIGAVILAVVAGVLISNRIARPIISLSHAASQMADGDLTAEKQQLKTNDEINDLNEAFETMKANLRGMIGRIATGAQSVAASSEEMKASADETSSATQQITESIQEVAGGADRQTQQTSEAQATSQEINEGMSQIAETVEHVSQSSLHAGENASNGVKVIDDTVEQMESIDAQSEQLVQKVSGLSKQSEQIDEIISMITSIAEQTNLLALNAAIEAARAGEHGKGFAVVADEVRKLAEQSNQSAQEVSSLITQIQEGINESVEMAGGGREAVQSGLKHVGEARQEFTSISSSIQDVTGQIQEVVAAVEEMSAGTDTLNTAVQTTAEEASSTSSYAENVAASAEEQMASMEEVSSAADSLSEMAEDLEEEVQKFKIGQNPAAEAEEPPLEDEGEGEDEEETEAPASEKYTA</sequence>
<feature type="domain" description="HAMP" evidence="10">
    <location>
        <begin position="200"/>
        <end position="253"/>
    </location>
</feature>
<evidence type="ECO:0000256" key="1">
    <source>
        <dbReference type="ARBA" id="ARBA00004236"/>
    </source>
</evidence>
<dbReference type="SUPFAM" id="SSF58104">
    <property type="entry name" value="Methyl-accepting chemotaxis protein (MCP) signaling domain"/>
    <property type="match status" value="1"/>
</dbReference>
<dbReference type="CDD" id="cd11386">
    <property type="entry name" value="MCP_signal"/>
    <property type="match status" value="1"/>
</dbReference>
<organism evidence="11 12">
    <name type="scientific">Salsuginibacillus halophilus</name>
    <dbReference type="NCBI Taxonomy" id="517424"/>
    <lineage>
        <taxon>Bacteria</taxon>
        <taxon>Bacillati</taxon>
        <taxon>Bacillota</taxon>
        <taxon>Bacilli</taxon>
        <taxon>Bacillales</taxon>
        <taxon>Bacillaceae</taxon>
        <taxon>Salsuginibacillus</taxon>
    </lineage>
</organism>
<evidence type="ECO:0000259" key="9">
    <source>
        <dbReference type="PROSITE" id="PS50111"/>
    </source>
</evidence>
<evidence type="ECO:0000313" key="11">
    <source>
        <dbReference type="EMBL" id="PSL42594.1"/>
    </source>
</evidence>
<evidence type="ECO:0000256" key="5">
    <source>
        <dbReference type="ARBA" id="ARBA00029447"/>
    </source>
</evidence>
<feature type="region of interest" description="Disordered" evidence="7">
    <location>
        <begin position="510"/>
        <end position="593"/>
    </location>
</feature>
<dbReference type="GO" id="GO:0007165">
    <property type="term" value="P:signal transduction"/>
    <property type="evidence" value="ECO:0007669"/>
    <property type="project" value="UniProtKB-KW"/>
</dbReference>
<evidence type="ECO:0000259" key="10">
    <source>
        <dbReference type="PROSITE" id="PS50885"/>
    </source>
</evidence>
<evidence type="ECO:0000256" key="3">
    <source>
        <dbReference type="ARBA" id="ARBA00023136"/>
    </source>
</evidence>
<evidence type="ECO:0000313" key="12">
    <source>
        <dbReference type="Proteomes" id="UP000242310"/>
    </source>
</evidence>
<evidence type="ECO:0000256" key="2">
    <source>
        <dbReference type="ARBA" id="ARBA00022475"/>
    </source>
</evidence>
<dbReference type="GO" id="GO:0006935">
    <property type="term" value="P:chemotaxis"/>
    <property type="evidence" value="ECO:0007669"/>
    <property type="project" value="InterPro"/>
</dbReference>
<comment type="similarity">
    <text evidence="5">Belongs to the methyl-accepting chemotaxis (MCP) protein family.</text>
</comment>
<dbReference type="SMART" id="SM00283">
    <property type="entry name" value="MA"/>
    <property type="match status" value="1"/>
</dbReference>
<feature type="compositionally biased region" description="Low complexity" evidence="7">
    <location>
        <begin position="510"/>
        <end position="539"/>
    </location>
</feature>
<keyword evidence="2" id="KW-1003">Cell membrane</keyword>
<dbReference type="RefSeq" id="WP_106589667.1">
    <property type="nucleotide sequence ID" value="NZ_PYAV01000014.1"/>
</dbReference>
<dbReference type="SMART" id="SM00304">
    <property type="entry name" value="HAMP"/>
    <property type="match status" value="2"/>
</dbReference>
<dbReference type="GO" id="GO:0005886">
    <property type="term" value="C:plasma membrane"/>
    <property type="evidence" value="ECO:0007669"/>
    <property type="project" value="UniProtKB-SubCell"/>
</dbReference>
<feature type="compositionally biased region" description="Acidic residues" evidence="7">
    <location>
        <begin position="565"/>
        <end position="584"/>
    </location>
</feature>
<evidence type="ECO:0000256" key="7">
    <source>
        <dbReference type="SAM" id="MobiDB-lite"/>
    </source>
</evidence>
<comment type="subcellular location">
    <subcellularLocation>
        <location evidence="1">Cell membrane</location>
    </subcellularLocation>
</comment>
<keyword evidence="8" id="KW-1133">Transmembrane helix</keyword>
<keyword evidence="8" id="KW-0812">Transmembrane</keyword>
<dbReference type="Pfam" id="PF00672">
    <property type="entry name" value="HAMP"/>
    <property type="match status" value="1"/>
</dbReference>
<keyword evidence="4 6" id="KW-0807">Transducer</keyword>
<gene>
    <name evidence="11" type="ORF">B0H94_11468</name>
</gene>
<comment type="caution">
    <text evidence="11">The sequence shown here is derived from an EMBL/GenBank/DDBJ whole genome shotgun (WGS) entry which is preliminary data.</text>
</comment>
<dbReference type="InterPro" id="IPR004090">
    <property type="entry name" value="Chemotax_Me-accpt_rcpt"/>
</dbReference>
<dbReference type="AlphaFoldDB" id="A0A2P8H8Q8"/>
<evidence type="ECO:0000256" key="6">
    <source>
        <dbReference type="PROSITE-ProRule" id="PRU00284"/>
    </source>
</evidence>
<dbReference type="InterPro" id="IPR003660">
    <property type="entry name" value="HAMP_dom"/>
</dbReference>
<dbReference type="EMBL" id="PYAV01000014">
    <property type="protein sequence ID" value="PSL42594.1"/>
    <property type="molecule type" value="Genomic_DNA"/>
</dbReference>